<protein>
    <submittedName>
        <fullName evidence="1">Uncharacterized protein</fullName>
    </submittedName>
</protein>
<evidence type="ECO:0000313" key="1">
    <source>
        <dbReference type="EMBL" id="EGT53723.1"/>
    </source>
</evidence>
<sequence length="114" mass="13540">MNSQKHKIFSKDFFGRNYDFINAPCLFYFQEEMAETDYEKTFWTACEAWVASEYFFFEGLKTKNTVSVETHVWDQNNSCDFKKRVSANLFNLKKTSLLDNDRICSTKNYSMTNV</sequence>
<dbReference type="Proteomes" id="UP000008068">
    <property type="component" value="Unassembled WGS sequence"/>
</dbReference>
<reference evidence="2" key="1">
    <citation type="submission" date="2011-07" db="EMBL/GenBank/DDBJ databases">
        <authorList>
            <consortium name="Caenorhabditis brenneri Sequencing and Analysis Consortium"/>
            <person name="Wilson R.K."/>
        </authorList>
    </citation>
    <scope>NUCLEOTIDE SEQUENCE [LARGE SCALE GENOMIC DNA]</scope>
    <source>
        <strain evidence="2">PB2801</strain>
    </source>
</reference>
<dbReference type="InParanoid" id="G0N6A9"/>
<dbReference type="AlphaFoldDB" id="G0N6A9"/>
<dbReference type="HOGENOM" id="CLU_2123250_0_0_1"/>
<name>G0N6A9_CAEBE</name>
<dbReference type="EMBL" id="GL379843">
    <property type="protein sequence ID" value="EGT53723.1"/>
    <property type="molecule type" value="Genomic_DNA"/>
</dbReference>
<organism evidence="2">
    <name type="scientific">Caenorhabditis brenneri</name>
    <name type="common">Nematode worm</name>
    <dbReference type="NCBI Taxonomy" id="135651"/>
    <lineage>
        <taxon>Eukaryota</taxon>
        <taxon>Metazoa</taxon>
        <taxon>Ecdysozoa</taxon>
        <taxon>Nematoda</taxon>
        <taxon>Chromadorea</taxon>
        <taxon>Rhabditida</taxon>
        <taxon>Rhabditina</taxon>
        <taxon>Rhabditomorpha</taxon>
        <taxon>Rhabditoidea</taxon>
        <taxon>Rhabditidae</taxon>
        <taxon>Peloderinae</taxon>
        <taxon>Caenorhabditis</taxon>
    </lineage>
</organism>
<evidence type="ECO:0000313" key="2">
    <source>
        <dbReference type="Proteomes" id="UP000008068"/>
    </source>
</evidence>
<keyword evidence="2" id="KW-1185">Reference proteome</keyword>
<accession>G0N6A9</accession>
<gene>
    <name evidence="1" type="ORF">CAEBREN_29049</name>
</gene>
<proteinExistence type="predicted"/>